<organism evidence="1 2">
    <name type="scientific">Naganishia onofrii</name>
    <dbReference type="NCBI Taxonomy" id="1851511"/>
    <lineage>
        <taxon>Eukaryota</taxon>
        <taxon>Fungi</taxon>
        <taxon>Dikarya</taxon>
        <taxon>Basidiomycota</taxon>
        <taxon>Agaricomycotina</taxon>
        <taxon>Tremellomycetes</taxon>
        <taxon>Filobasidiales</taxon>
        <taxon>Filobasidiaceae</taxon>
        <taxon>Naganishia</taxon>
    </lineage>
</organism>
<proteinExistence type="predicted"/>
<evidence type="ECO:0000313" key="1">
    <source>
        <dbReference type="EMBL" id="KAJ9116779.1"/>
    </source>
</evidence>
<protein>
    <submittedName>
        <fullName evidence="1">Uncharacterized protein</fullName>
    </submittedName>
</protein>
<dbReference type="Proteomes" id="UP001234202">
    <property type="component" value="Unassembled WGS sequence"/>
</dbReference>
<name>A0ACC2X041_9TREE</name>
<accession>A0ACC2X041</accession>
<evidence type="ECO:0000313" key="2">
    <source>
        <dbReference type="Proteomes" id="UP001234202"/>
    </source>
</evidence>
<gene>
    <name evidence="1" type="ORF">QFC24_006670</name>
</gene>
<sequence>MENQSERTPSDEGQLWNDFSNIAAVLYAELQALKPDLEHSKYGVVVPPSGVRDRLRMFQSRNDRKALNIEIQNIWLQLNKFCKAAQEENGSFADLRAYIKPVAQQIKRCASRHTDISDGLKMFRTFQEVLWLMAPIYLPYCDQIVPRVLASHNKCAFSQTRDSQSGPTGAGMTQAEAQVQIRVNQKLWNLRNGLAEKLSEYLKRNETQKIAYTSATLEVVFARPGYDDYFFIQEARCIAQMQELRRLSRDPYTERSLKSLIDKRLVPFSEAVNKAEVLNAGNDVPSSHYQRSTLAAPPSGPAELRVGTDYSNSAQPADSSRFPELIGNYRYATSTAHENPSGIGPSSLFGPFFPQEQPQWERSANPSVASAGGLRTKGRRVLLEYKYSYEMATSYSHRYSYSYSVLTHEYEYSTQYSFTQMNIYDTYQTPLEKSVRLSVVYTAIHTVKGS</sequence>
<keyword evidence="2" id="KW-1185">Reference proteome</keyword>
<reference evidence="1" key="1">
    <citation type="submission" date="2023-04" db="EMBL/GenBank/DDBJ databases">
        <title>Draft Genome sequencing of Naganishia species isolated from polar environments using Oxford Nanopore Technology.</title>
        <authorList>
            <person name="Leo P."/>
            <person name="Venkateswaran K."/>
        </authorList>
    </citation>
    <scope>NUCLEOTIDE SEQUENCE</scope>
    <source>
        <strain evidence="1">DBVPG 5303</strain>
    </source>
</reference>
<dbReference type="EMBL" id="JASBWV010000035">
    <property type="protein sequence ID" value="KAJ9116779.1"/>
    <property type="molecule type" value="Genomic_DNA"/>
</dbReference>
<comment type="caution">
    <text evidence="1">The sequence shown here is derived from an EMBL/GenBank/DDBJ whole genome shotgun (WGS) entry which is preliminary data.</text>
</comment>